<comment type="caution">
    <text evidence="2">The sequence shown here is derived from an EMBL/GenBank/DDBJ whole genome shotgun (WGS) entry which is preliminary data.</text>
</comment>
<reference evidence="2" key="1">
    <citation type="submission" date="2021-02" db="EMBL/GenBank/DDBJ databases">
        <authorList>
            <person name="Nowell W R."/>
        </authorList>
    </citation>
    <scope>NUCLEOTIDE SEQUENCE</scope>
</reference>
<dbReference type="InterPro" id="IPR001810">
    <property type="entry name" value="F-box_dom"/>
</dbReference>
<accession>A0A813X6T2</accession>
<dbReference type="SUPFAM" id="SSF52047">
    <property type="entry name" value="RNI-like"/>
    <property type="match status" value="1"/>
</dbReference>
<proteinExistence type="predicted"/>
<sequence>MKFELLPNEILLDLFDYFNGVDLLRGFYDLNTRFNFLLYNQFRNYRFKFDSVSKHNFDMICQQHLSFIANRVITISLTDDDNTPEQINLFLSYIKSFNKFIQLRSLSLYYVRSYETLMKILDQCHHLCYLTHLNISDCYFRANQVNFQLFVNSIWSLPKLIHCNFAVETEEQKLFFTPTKISLSLQNISIGINELKLNQINQLFKSTPHLKYLYVSLDFSSYGDYKPFILSTLIHLKVSMFNIVESLLIKLFQSTPNLCRLSVDLLFNLIDGYRWEQIIRNHLSKLRVFRLKMQQTRIFDQNMEEHANKLFKSFQNSFWIDEHQWFIRCLIQNNTIVFYTLSKLFHYCEDELPRSLISTLPHDDYQNFYNNITNIYNKTFFDQSILSHIRLTNISYLCIKLPINDQFWFVVPTLNRLKSLAVSSHVDTYYSQLQHLLDRAPNLYYLCIHHDASLPIQMSLFKYTNTSVRQLNLTDYNRYFNEEECIKLSHSPLGMQCEVLSIMVTNRESIIYMIKNMMNLRSVQIQCEDEKNCENLVEIEKNDGSCDEKLENKDELIEWLKDRLSITYLIKRSADWTNCILIWI</sequence>
<organism evidence="2 3">
    <name type="scientific">Rotaria sordida</name>
    <dbReference type="NCBI Taxonomy" id="392033"/>
    <lineage>
        <taxon>Eukaryota</taxon>
        <taxon>Metazoa</taxon>
        <taxon>Spiralia</taxon>
        <taxon>Gnathifera</taxon>
        <taxon>Rotifera</taxon>
        <taxon>Eurotatoria</taxon>
        <taxon>Bdelloidea</taxon>
        <taxon>Philodinida</taxon>
        <taxon>Philodinidae</taxon>
        <taxon>Rotaria</taxon>
    </lineage>
</organism>
<protein>
    <recommendedName>
        <fullName evidence="1">F-box domain-containing protein</fullName>
    </recommendedName>
</protein>
<evidence type="ECO:0000313" key="2">
    <source>
        <dbReference type="EMBL" id="CAF0861018.1"/>
    </source>
</evidence>
<name>A0A813X6T2_9BILA</name>
<dbReference type="AlphaFoldDB" id="A0A813X6T2"/>
<gene>
    <name evidence="2" type="ORF">SEV965_LOCUS3618</name>
</gene>
<dbReference type="Proteomes" id="UP000663889">
    <property type="component" value="Unassembled WGS sequence"/>
</dbReference>
<dbReference type="PROSITE" id="PS50181">
    <property type="entry name" value="FBOX"/>
    <property type="match status" value="1"/>
</dbReference>
<dbReference type="EMBL" id="CAJNOU010000094">
    <property type="protein sequence ID" value="CAF0861018.1"/>
    <property type="molecule type" value="Genomic_DNA"/>
</dbReference>
<evidence type="ECO:0000313" key="3">
    <source>
        <dbReference type="Proteomes" id="UP000663889"/>
    </source>
</evidence>
<feature type="domain" description="F-box" evidence="1">
    <location>
        <begin position="1"/>
        <end position="45"/>
    </location>
</feature>
<evidence type="ECO:0000259" key="1">
    <source>
        <dbReference type="PROSITE" id="PS50181"/>
    </source>
</evidence>